<dbReference type="GO" id="GO:0006986">
    <property type="term" value="P:response to unfolded protein"/>
    <property type="evidence" value="ECO:0007669"/>
    <property type="project" value="UniProtKB-KW"/>
</dbReference>
<comment type="subcellular location">
    <subcellularLocation>
        <location evidence="1">Cytoplasm</location>
    </subcellularLocation>
</comment>
<evidence type="ECO:0000256" key="1">
    <source>
        <dbReference type="ARBA" id="ARBA00004496"/>
    </source>
</evidence>
<accession>A0A7L1G7R9</accession>
<feature type="non-terminal residue" evidence="13">
    <location>
        <position position="168"/>
    </location>
</feature>
<evidence type="ECO:0000256" key="7">
    <source>
        <dbReference type="ARBA" id="ARBA00023015"/>
    </source>
</evidence>
<dbReference type="OrthoDB" id="8962665at2759"/>
<feature type="region of interest" description="Disordered" evidence="12">
    <location>
        <begin position="70"/>
        <end position="134"/>
    </location>
</feature>
<dbReference type="GO" id="GO:0000978">
    <property type="term" value="F:RNA polymerase II cis-regulatory region sequence-specific DNA binding"/>
    <property type="evidence" value="ECO:0007669"/>
    <property type="project" value="TreeGrafter"/>
</dbReference>
<keyword evidence="5" id="KW-0597">Phosphoprotein</keyword>
<dbReference type="PANTHER" id="PTHR16833:SF0">
    <property type="entry name" value="DNA DAMAGE-INDUCIBLE TRANSCRIPT 3 PROTEIN"/>
    <property type="match status" value="1"/>
</dbReference>
<organism evidence="13 14">
    <name type="scientific">Indicator maculatus</name>
    <name type="common">spotted honeyguide</name>
    <dbReference type="NCBI Taxonomy" id="545262"/>
    <lineage>
        <taxon>Eukaryota</taxon>
        <taxon>Metazoa</taxon>
        <taxon>Chordata</taxon>
        <taxon>Craniata</taxon>
        <taxon>Vertebrata</taxon>
        <taxon>Euteleostomi</taxon>
        <taxon>Archelosauria</taxon>
        <taxon>Archosauria</taxon>
        <taxon>Dinosauria</taxon>
        <taxon>Saurischia</taxon>
        <taxon>Theropoda</taxon>
        <taxon>Coelurosauria</taxon>
        <taxon>Aves</taxon>
        <taxon>Neognathae</taxon>
        <taxon>Neoaves</taxon>
        <taxon>Telluraves</taxon>
        <taxon>Coraciimorphae</taxon>
        <taxon>Piciformes</taxon>
        <taxon>Indicatoridae</taxon>
        <taxon>Indicator</taxon>
    </lineage>
</organism>
<evidence type="ECO:0000313" key="13">
    <source>
        <dbReference type="EMBL" id="NXN09922.1"/>
    </source>
</evidence>
<evidence type="ECO:0000256" key="3">
    <source>
        <dbReference type="ARBA" id="ARBA00022490"/>
    </source>
</evidence>
<dbReference type="GO" id="GO:0000122">
    <property type="term" value="P:negative regulation of transcription by RNA polymerase II"/>
    <property type="evidence" value="ECO:0007669"/>
    <property type="project" value="TreeGrafter"/>
</dbReference>
<dbReference type="GO" id="GO:0046982">
    <property type="term" value="F:protein heterodimerization activity"/>
    <property type="evidence" value="ECO:0007669"/>
    <property type="project" value="TreeGrafter"/>
</dbReference>
<sequence>MAAEELPLQEPGWELEAWYQDLQEVLAAAEPGEPSPAWGAEQVKLTAAGSESCQLDTALAAELLQLLGPEGTASTQPAAPAGTTYPAQPGTEEEEEAKEPRGAAAVPRGLKRKRSREGGRRQEQASEQQVLELRAHNQRLQEQVRRLSAEVAQTRAALIDRILSLRRA</sequence>
<dbReference type="GO" id="GO:0070059">
    <property type="term" value="P:intrinsic apoptotic signaling pathway in response to endoplasmic reticulum stress"/>
    <property type="evidence" value="ECO:0007669"/>
    <property type="project" value="TreeGrafter"/>
</dbReference>
<keyword evidence="6" id="KW-0832">Ubl conjugation</keyword>
<name>A0A7L1G7R9_9PICI</name>
<dbReference type="EMBL" id="VXBD01004202">
    <property type="protein sequence ID" value="NXN09922.1"/>
    <property type="molecule type" value="Genomic_DNA"/>
</dbReference>
<evidence type="ECO:0000313" key="14">
    <source>
        <dbReference type="Proteomes" id="UP000557230"/>
    </source>
</evidence>
<feature type="non-terminal residue" evidence="13">
    <location>
        <position position="1"/>
    </location>
</feature>
<keyword evidence="10" id="KW-0804">Transcription</keyword>
<dbReference type="GO" id="GO:0005737">
    <property type="term" value="C:cytoplasm"/>
    <property type="evidence" value="ECO:0007669"/>
    <property type="project" value="UniProtKB-SubCell"/>
</dbReference>
<dbReference type="GO" id="GO:1990622">
    <property type="term" value="C:CHOP-ATF3 complex"/>
    <property type="evidence" value="ECO:0007669"/>
    <property type="project" value="TreeGrafter"/>
</dbReference>
<evidence type="ECO:0000256" key="8">
    <source>
        <dbReference type="ARBA" id="ARBA00023125"/>
    </source>
</evidence>
<evidence type="ECO:0000256" key="4">
    <source>
        <dbReference type="ARBA" id="ARBA00022491"/>
    </source>
</evidence>
<dbReference type="Proteomes" id="UP000557230">
    <property type="component" value="Unassembled WGS sequence"/>
</dbReference>
<reference evidence="13 14" key="1">
    <citation type="submission" date="2019-09" db="EMBL/GenBank/DDBJ databases">
        <title>Bird 10,000 Genomes (B10K) Project - Family phase.</title>
        <authorList>
            <person name="Zhang G."/>
        </authorList>
    </citation>
    <scope>NUCLEOTIDE SEQUENCE [LARGE SCALE GENOMIC DNA]</scope>
    <source>
        <strain evidence="13">B10K-DU-001-78</strain>
        <tissue evidence="13">Muscle</tissue>
    </source>
</reference>
<dbReference type="GO" id="GO:0001228">
    <property type="term" value="F:DNA-binding transcription activator activity, RNA polymerase II-specific"/>
    <property type="evidence" value="ECO:0007669"/>
    <property type="project" value="TreeGrafter"/>
</dbReference>
<comment type="similarity">
    <text evidence="2">Belongs to the bZIP family.</text>
</comment>
<evidence type="ECO:0000256" key="11">
    <source>
        <dbReference type="ARBA" id="ARBA00023230"/>
    </source>
</evidence>
<evidence type="ECO:0000256" key="5">
    <source>
        <dbReference type="ARBA" id="ARBA00022553"/>
    </source>
</evidence>
<dbReference type="InterPro" id="IPR016670">
    <property type="entry name" value="DNA_damage_induc_transcript_3"/>
</dbReference>
<proteinExistence type="inferred from homology"/>
<keyword evidence="3" id="KW-0963">Cytoplasm</keyword>
<evidence type="ECO:0000256" key="9">
    <source>
        <dbReference type="ARBA" id="ARBA00023159"/>
    </source>
</evidence>
<evidence type="ECO:0000256" key="6">
    <source>
        <dbReference type="ARBA" id="ARBA00022843"/>
    </source>
</evidence>
<evidence type="ECO:0000256" key="10">
    <source>
        <dbReference type="ARBA" id="ARBA00023163"/>
    </source>
</evidence>
<keyword evidence="14" id="KW-1185">Reference proteome</keyword>
<evidence type="ECO:0000256" key="12">
    <source>
        <dbReference type="SAM" id="MobiDB-lite"/>
    </source>
</evidence>
<dbReference type="AlphaFoldDB" id="A0A7L1G7R9"/>
<gene>
    <name evidence="13" type="primary">Ddit3</name>
    <name evidence="13" type="ORF">INDMAC_R15340</name>
</gene>
<comment type="caution">
    <text evidence="13">The sequence shown here is derived from an EMBL/GenBank/DDBJ whole genome shotgun (WGS) entry which is preliminary data.</text>
</comment>
<keyword evidence="9" id="KW-0010">Activator</keyword>
<protein>
    <submittedName>
        <fullName evidence="13">DDIT3 protein</fullName>
    </submittedName>
</protein>
<keyword evidence="7" id="KW-0805">Transcription regulation</keyword>
<keyword evidence="8" id="KW-0238">DNA-binding</keyword>
<dbReference type="GO" id="GO:0006983">
    <property type="term" value="P:ER overload response"/>
    <property type="evidence" value="ECO:0007669"/>
    <property type="project" value="TreeGrafter"/>
</dbReference>
<evidence type="ECO:0000256" key="2">
    <source>
        <dbReference type="ARBA" id="ARBA00007163"/>
    </source>
</evidence>
<keyword evidence="11" id="KW-0834">Unfolded protein response</keyword>
<dbReference type="GO" id="GO:0036488">
    <property type="term" value="C:CHOP-C/EBP complex"/>
    <property type="evidence" value="ECO:0007669"/>
    <property type="project" value="TreeGrafter"/>
</dbReference>
<keyword evidence="4" id="KW-0678">Repressor</keyword>
<dbReference type="Gene3D" id="1.20.5.170">
    <property type="match status" value="1"/>
</dbReference>
<dbReference type="PANTHER" id="PTHR16833">
    <property type="entry name" value="DNA DAMAGE-INDUCIBLE TRANSCRIPT 3 DDIT3"/>
    <property type="match status" value="1"/>
</dbReference>
<dbReference type="GO" id="GO:1990617">
    <property type="term" value="C:CHOP-ATF4 complex"/>
    <property type="evidence" value="ECO:0007669"/>
    <property type="project" value="TreeGrafter"/>
</dbReference>